<dbReference type="GO" id="GO:0016746">
    <property type="term" value="F:acyltransferase activity"/>
    <property type="evidence" value="ECO:0007669"/>
    <property type="project" value="UniProtKB-KW"/>
</dbReference>
<feature type="domain" description="N-acetyltransferase" evidence="1">
    <location>
        <begin position="1"/>
        <end position="145"/>
    </location>
</feature>
<reference evidence="3" key="1">
    <citation type="journal article" date="2019" name="Int. J. Syst. Evol. Microbiol.">
        <title>The Global Catalogue of Microorganisms (GCM) 10K type strain sequencing project: providing services to taxonomists for standard genome sequencing and annotation.</title>
        <authorList>
            <consortium name="The Broad Institute Genomics Platform"/>
            <consortium name="The Broad Institute Genome Sequencing Center for Infectious Disease"/>
            <person name="Wu L."/>
            <person name="Ma J."/>
        </authorList>
    </citation>
    <scope>NUCLEOTIDE SEQUENCE [LARGE SCALE GENOMIC DNA]</scope>
    <source>
        <strain evidence="3">JCM 31486</strain>
    </source>
</reference>
<accession>A0ABW3M5U8</accession>
<evidence type="ECO:0000259" key="1">
    <source>
        <dbReference type="PROSITE" id="PS51186"/>
    </source>
</evidence>
<dbReference type="InterPro" id="IPR000182">
    <property type="entry name" value="GNAT_dom"/>
</dbReference>
<dbReference type="Gene3D" id="3.40.630.30">
    <property type="match status" value="1"/>
</dbReference>
<gene>
    <name evidence="2" type="ORF">ACFQ1S_07445</name>
</gene>
<dbReference type="SUPFAM" id="SSF55729">
    <property type="entry name" value="Acyl-CoA N-acyltransferases (Nat)"/>
    <property type="match status" value="1"/>
</dbReference>
<name>A0ABW3M5U8_9PSEU</name>
<dbReference type="PROSITE" id="PS51186">
    <property type="entry name" value="GNAT"/>
    <property type="match status" value="1"/>
</dbReference>
<keyword evidence="3" id="KW-1185">Reference proteome</keyword>
<dbReference type="Proteomes" id="UP001597045">
    <property type="component" value="Unassembled WGS sequence"/>
</dbReference>
<sequence length="164" mass="17430">MRRERRGERYGVHGLHRAAFGRVVEADLVDALRGGKSWVQELSFVAFVGGDLAGHVVASRAWVSGVPVVGLGPLGVLPRFQRQGVGSALMHTVLGAAEALGEPLVGLLGDPGFYGRFGFRPAADYAIVPEEAAWGRHFQVRELAGYDPGIRGGFVYAAEFSAVG</sequence>
<dbReference type="EC" id="2.3.-.-" evidence="2"/>
<evidence type="ECO:0000313" key="2">
    <source>
        <dbReference type="EMBL" id="MFD1045433.1"/>
    </source>
</evidence>
<keyword evidence="2" id="KW-0012">Acyltransferase</keyword>
<protein>
    <submittedName>
        <fullName evidence="2">GNAT family N-acetyltransferase</fullName>
        <ecNumber evidence="2">2.3.-.-</ecNumber>
    </submittedName>
</protein>
<dbReference type="Pfam" id="PF00583">
    <property type="entry name" value="Acetyltransf_1"/>
    <property type="match status" value="1"/>
</dbReference>
<keyword evidence="2" id="KW-0808">Transferase</keyword>
<dbReference type="EMBL" id="JBHTIS010000299">
    <property type="protein sequence ID" value="MFD1045433.1"/>
    <property type="molecule type" value="Genomic_DNA"/>
</dbReference>
<comment type="caution">
    <text evidence="2">The sequence shown here is derived from an EMBL/GenBank/DDBJ whole genome shotgun (WGS) entry which is preliminary data.</text>
</comment>
<dbReference type="CDD" id="cd04301">
    <property type="entry name" value="NAT_SF"/>
    <property type="match status" value="1"/>
</dbReference>
<evidence type="ECO:0000313" key="3">
    <source>
        <dbReference type="Proteomes" id="UP001597045"/>
    </source>
</evidence>
<proteinExistence type="predicted"/>
<organism evidence="2 3">
    <name type="scientific">Kibdelosporangium lantanae</name>
    <dbReference type="NCBI Taxonomy" id="1497396"/>
    <lineage>
        <taxon>Bacteria</taxon>
        <taxon>Bacillati</taxon>
        <taxon>Actinomycetota</taxon>
        <taxon>Actinomycetes</taxon>
        <taxon>Pseudonocardiales</taxon>
        <taxon>Pseudonocardiaceae</taxon>
        <taxon>Kibdelosporangium</taxon>
    </lineage>
</organism>
<dbReference type="InterPro" id="IPR016181">
    <property type="entry name" value="Acyl_CoA_acyltransferase"/>
</dbReference>